<dbReference type="EMBL" id="JASBNA010000035">
    <property type="protein sequence ID" value="KAK7682587.1"/>
    <property type="molecule type" value="Genomic_DNA"/>
</dbReference>
<dbReference type="InterPro" id="IPR032675">
    <property type="entry name" value="LRR_dom_sf"/>
</dbReference>
<reference evidence="1 2" key="1">
    <citation type="submission" date="2022-09" db="EMBL/GenBank/DDBJ databases">
        <authorList>
            <person name="Palmer J.M."/>
        </authorList>
    </citation>
    <scope>NUCLEOTIDE SEQUENCE [LARGE SCALE GENOMIC DNA]</scope>
    <source>
        <strain evidence="1 2">DSM 7382</strain>
    </source>
</reference>
<comment type="caution">
    <text evidence="1">The sequence shown here is derived from an EMBL/GenBank/DDBJ whole genome shotgun (WGS) entry which is preliminary data.</text>
</comment>
<dbReference type="Proteomes" id="UP001385951">
    <property type="component" value="Unassembled WGS sequence"/>
</dbReference>
<sequence length="462" mass="53422">MGHLKAPHLLFGCAPAPNFVSKLSLRHRSIPSTQNSPRLPPEIIWVILECLTEHFSPYEVDFNSCRSSKHAAQLVGRAKAYFNDLYNRTLVCHSWYPMTNQFLYSYPILISSRQLRLFRRSLERNPILTLLVRDIRFTDNSRFYQWGMRWVGSRARHEKHAERMRENARYILRACRSLDAITMHVSPFPFLNSIANILQKSLALSKEHHIRRLTVSGTGHYRIDIDASFFDNLERLTLQSSEFRPRGGYDVGAQKSLPELQSLQLVRAYSFFSRSDVMKSLKGSPKLCHLDFIDTFFFLLSDDHIHCPTTLERLTLIGSAELDMLNVWSQCEFQTLTSLRQLTIGVLGHDDDTLAGSWTIPPNLETLSVLICECAWKTEDIEKKYLVRFVKKNARMKKMDTFRLLEVFVVGNRGDDGGDVKDRCQENDSHSASLRETCAKYSIPLKINYINVIDDWVRDHIS</sequence>
<evidence type="ECO:0000313" key="2">
    <source>
        <dbReference type="Proteomes" id="UP001385951"/>
    </source>
</evidence>
<protein>
    <recommendedName>
        <fullName evidence="3">F-box domain-containing protein</fullName>
    </recommendedName>
</protein>
<proteinExistence type="predicted"/>
<evidence type="ECO:0008006" key="3">
    <source>
        <dbReference type="Google" id="ProtNLM"/>
    </source>
</evidence>
<keyword evidence="2" id="KW-1185">Reference proteome</keyword>
<evidence type="ECO:0000313" key="1">
    <source>
        <dbReference type="EMBL" id="KAK7682587.1"/>
    </source>
</evidence>
<name>A0AAW0FZ60_9APHY</name>
<gene>
    <name evidence="1" type="ORF">QCA50_014387</name>
</gene>
<organism evidence="1 2">
    <name type="scientific">Cerrena zonata</name>
    <dbReference type="NCBI Taxonomy" id="2478898"/>
    <lineage>
        <taxon>Eukaryota</taxon>
        <taxon>Fungi</taxon>
        <taxon>Dikarya</taxon>
        <taxon>Basidiomycota</taxon>
        <taxon>Agaricomycotina</taxon>
        <taxon>Agaricomycetes</taxon>
        <taxon>Polyporales</taxon>
        <taxon>Cerrenaceae</taxon>
        <taxon>Cerrena</taxon>
    </lineage>
</organism>
<dbReference type="AlphaFoldDB" id="A0AAW0FZ60"/>
<accession>A0AAW0FZ60</accession>
<dbReference type="Gene3D" id="3.80.10.10">
    <property type="entry name" value="Ribonuclease Inhibitor"/>
    <property type="match status" value="1"/>
</dbReference>
<dbReference type="SUPFAM" id="SSF52047">
    <property type="entry name" value="RNI-like"/>
    <property type="match status" value="1"/>
</dbReference>